<proteinExistence type="predicted"/>
<reference evidence="1 2" key="1">
    <citation type="submission" date="2011-09" db="EMBL/GenBank/DDBJ databases">
        <title>Complete Genome Sequence of Bacillus cereus Bacteriophage B5S.</title>
        <authorList>
            <person name="Lee J.-H."/>
            <person name="Shin H."/>
            <person name="Son B."/>
            <person name="Ryu S."/>
        </authorList>
    </citation>
    <scope>NUCLEOTIDE SEQUENCE [LARGE SCALE GENOMIC DNA]</scope>
</reference>
<name>J9PQF9_9CAUD</name>
<protein>
    <submittedName>
        <fullName evidence="1">Uncharacterized protein</fullName>
    </submittedName>
</protein>
<accession>J9PQF9</accession>
<evidence type="ECO:0000313" key="1">
    <source>
        <dbReference type="EMBL" id="AEW47253.1"/>
    </source>
</evidence>
<dbReference type="EMBL" id="JN797796">
    <property type="protein sequence ID" value="AEW47253.1"/>
    <property type="molecule type" value="Genomic_DNA"/>
</dbReference>
<evidence type="ECO:0000313" key="2">
    <source>
        <dbReference type="Proteomes" id="UP000006291"/>
    </source>
</evidence>
<dbReference type="Proteomes" id="UP000006291">
    <property type="component" value="Segment"/>
</dbReference>
<gene>
    <name evidence="1" type="ORF">B5S_0019</name>
</gene>
<sequence length="71" mass="8174">MKVDIFLRNNCCLTVAVQHTTIESFAESIASTQVKGFTCYKGMSLCGDFIEIDDAYIRYDDIVHFRESREQ</sequence>
<organism evidence="1 2">
    <name type="scientific">Bacillus phage B5S</name>
    <dbReference type="NCBI Taxonomy" id="1126949"/>
    <lineage>
        <taxon>Viruses</taxon>
        <taxon>Duplodnaviria</taxon>
        <taxon>Heunggongvirae</taxon>
        <taxon>Uroviricota</taxon>
        <taxon>Caudoviricetes</taxon>
        <taxon>Herelleviridae</taxon>
        <taxon>Bastillevirinae</taxon>
        <taxon>Bequatrovirus</taxon>
        <taxon>Bequatrovirus B4</taxon>
    </lineage>
</organism>